<evidence type="ECO:0000313" key="2">
    <source>
        <dbReference type="Proteomes" id="UP001172386"/>
    </source>
</evidence>
<sequence>MSEHGRYPHRTVRHNQVFPDYTLETITTFQDGGPVTGLGSTSQTQVRWNRRGVLGAGVCGVVHREVQCDGADIIKSRAVKILRKPQLQHWKIDCKKELDALIRLSQPEYLHMFVEFYSWYEHQGEIFIAMEFVPFGDLEQYIRRGLREDDTKQIGYQVLEGICVMHRLDYVHRDIKPSNILIMHPGPTCLHTQVGTSGYQAPEILKLVPTEKQNQYDAKCDVWSLGCLLFQSLTSSVPFPSIGALANYCTNSSLFPGQQIHSVGASQDALDFFRYLLQPKPQERPTAEEAFEFGNRWFTSKRDSFVPNNVDEEAAPLEQTNIEVTHATSIPSNLKSDPLPPSAGICKLKEPKDVLDQVREHSAHPLIGDRHDTDEGLILLQDQGQIESASVLSDSGIGSSFKQYTEFAISKDSLPSDSGVGSSIKSSNHTSHPPAPKVAMEVALPSDRPNLQPDDIERLKPSRKDIGSRKGSNGSTTIKAAEAQLFACLSQNSQFMTGVTGLRLSLTTPDARFELTEHLKFFFEDLSESAASRLDHACVNLLRNHWSRERIAGMLIEDGNDNGSENDNDQEQRKAFSKSRRDLNDWLDANLAFMQQHTIPLIPSTEDDAEDLVETLTLEDVKSHEDIDEESAEIFQGIPDYIGQMEAFILNGEPFRKLLQKLYSQNIRVKYLWLRDVLWTIPDDQIDINLQDNASISDRMKHLLERATGVQWEWWPHRPPRIPLYDGNRRITWNCVGLSTLAKVETDSCTVLRLSPL</sequence>
<dbReference type="EMBL" id="JAPDRQ010000147">
    <property type="protein sequence ID" value="KAJ9653619.1"/>
    <property type="molecule type" value="Genomic_DNA"/>
</dbReference>
<gene>
    <name evidence="1" type="ORF">H2198_007210</name>
</gene>
<dbReference type="Proteomes" id="UP001172386">
    <property type="component" value="Unassembled WGS sequence"/>
</dbReference>
<accession>A0ACC3A0S2</accession>
<name>A0ACC3A0S2_9EURO</name>
<evidence type="ECO:0000313" key="1">
    <source>
        <dbReference type="EMBL" id="KAJ9653619.1"/>
    </source>
</evidence>
<protein>
    <submittedName>
        <fullName evidence="1">Uncharacterized protein</fullName>
    </submittedName>
</protein>
<keyword evidence="2" id="KW-1185">Reference proteome</keyword>
<organism evidence="1 2">
    <name type="scientific">Neophaeococcomyces mojaviensis</name>
    <dbReference type="NCBI Taxonomy" id="3383035"/>
    <lineage>
        <taxon>Eukaryota</taxon>
        <taxon>Fungi</taxon>
        <taxon>Dikarya</taxon>
        <taxon>Ascomycota</taxon>
        <taxon>Pezizomycotina</taxon>
        <taxon>Eurotiomycetes</taxon>
        <taxon>Chaetothyriomycetidae</taxon>
        <taxon>Chaetothyriales</taxon>
        <taxon>Chaetothyriales incertae sedis</taxon>
        <taxon>Neophaeococcomyces</taxon>
    </lineage>
</organism>
<reference evidence="1" key="1">
    <citation type="submission" date="2022-10" db="EMBL/GenBank/DDBJ databases">
        <title>Culturing micro-colonial fungi from biological soil crusts in the Mojave desert and describing Neophaeococcomyces mojavensis, and introducing the new genera and species Taxawa tesnikishii.</title>
        <authorList>
            <person name="Kurbessoian T."/>
            <person name="Stajich J.E."/>
        </authorList>
    </citation>
    <scope>NUCLEOTIDE SEQUENCE</scope>
    <source>
        <strain evidence="1">JES_112</strain>
    </source>
</reference>
<proteinExistence type="predicted"/>
<comment type="caution">
    <text evidence="1">The sequence shown here is derived from an EMBL/GenBank/DDBJ whole genome shotgun (WGS) entry which is preliminary data.</text>
</comment>